<dbReference type="Proteomes" id="UP000295325">
    <property type="component" value="Unassembled WGS sequence"/>
</dbReference>
<dbReference type="GO" id="GO:0005975">
    <property type="term" value="P:carbohydrate metabolic process"/>
    <property type="evidence" value="ECO:0007669"/>
    <property type="project" value="InterPro"/>
</dbReference>
<name>A0A4R7KUB0_9CLOT</name>
<dbReference type="SUPFAM" id="SSF88713">
    <property type="entry name" value="Glycoside hydrolase/deacetylase"/>
    <property type="match status" value="1"/>
</dbReference>
<accession>A0A4R7KUB0</accession>
<keyword evidence="1" id="KW-0812">Transmembrane</keyword>
<dbReference type="RefSeq" id="WP_133627669.1">
    <property type="nucleotide sequence ID" value="NZ_SOAZ01000006.1"/>
</dbReference>
<dbReference type="Gene3D" id="3.20.20.370">
    <property type="entry name" value="Glycoside hydrolase/deacetylase"/>
    <property type="match status" value="1"/>
</dbReference>
<protein>
    <submittedName>
        <fullName evidence="3">Peptidoglycan/xylan/chitin deacetylase (PgdA/CDA1 family)</fullName>
    </submittedName>
</protein>
<evidence type="ECO:0000313" key="4">
    <source>
        <dbReference type="Proteomes" id="UP000295325"/>
    </source>
</evidence>
<dbReference type="InterPro" id="IPR002509">
    <property type="entry name" value="NODB_dom"/>
</dbReference>
<evidence type="ECO:0000313" key="3">
    <source>
        <dbReference type="EMBL" id="TDT61559.1"/>
    </source>
</evidence>
<dbReference type="GO" id="GO:0016020">
    <property type="term" value="C:membrane"/>
    <property type="evidence" value="ECO:0007669"/>
    <property type="project" value="TreeGrafter"/>
</dbReference>
<dbReference type="Pfam" id="PF01522">
    <property type="entry name" value="Polysacc_deac_1"/>
    <property type="match status" value="1"/>
</dbReference>
<dbReference type="PANTHER" id="PTHR10587:SF128">
    <property type="entry name" value="POLYSACCHARIDE DEACETYLASE PDAB-RELATED"/>
    <property type="match status" value="1"/>
</dbReference>
<organism evidence="3 4">
    <name type="scientific">Fonticella tunisiensis</name>
    <dbReference type="NCBI Taxonomy" id="1096341"/>
    <lineage>
        <taxon>Bacteria</taxon>
        <taxon>Bacillati</taxon>
        <taxon>Bacillota</taxon>
        <taxon>Clostridia</taxon>
        <taxon>Eubacteriales</taxon>
        <taxon>Clostridiaceae</taxon>
        <taxon>Fonticella</taxon>
    </lineage>
</organism>
<sequence length="233" mass="26827">MNNLNSKLFIVSIIIIMLILSLIFFNADEIAYIQKSLPITSVKTDKKVVAIACNVYEGSDQIKRMVKVLNKKNIKISFFLGGIWVKNNADCVKLLKNMGQDIQNHGYNHKLPSRISRERNIREIKDAEDIIYKISGVRTYLFEPPSGDYDENTISIVNSLNYKMITWSIDTIDWRKDATGELILERIRKKLHPGGIILIHPKQVTADNFERIINYIESQGYEIKSVPELLKEN</sequence>
<dbReference type="OrthoDB" id="9806342at2"/>
<dbReference type="InterPro" id="IPR050248">
    <property type="entry name" value="Polysacc_deacetylase_ArnD"/>
</dbReference>
<keyword evidence="1" id="KW-0472">Membrane</keyword>
<dbReference type="AlphaFoldDB" id="A0A4R7KUB0"/>
<feature type="transmembrane region" description="Helical" evidence="1">
    <location>
        <begin position="6"/>
        <end position="25"/>
    </location>
</feature>
<dbReference type="GO" id="GO:0016810">
    <property type="term" value="F:hydrolase activity, acting on carbon-nitrogen (but not peptide) bonds"/>
    <property type="evidence" value="ECO:0007669"/>
    <property type="project" value="InterPro"/>
</dbReference>
<evidence type="ECO:0000256" key="1">
    <source>
        <dbReference type="SAM" id="Phobius"/>
    </source>
</evidence>
<keyword evidence="4" id="KW-1185">Reference proteome</keyword>
<evidence type="ECO:0000259" key="2">
    <source>
        <dbReference type="PROSITE" id="PS51677"/>
    </source>
</evidence>
<proteinExistence type="predicted"/>
<dbReference type="InterPro" id="IPR011330">
    <property type="entry name" value="Glyco_hydro/deAcase_b/a-brl"/>
</dbReference>
<gene>
    <name evidence="3" type="ORF">EDD71_10643</name>
</gene>
<keyword evidence="1" id="KW-1133">Transmembrane helix</keyword>
<reference evidence="3 4" key="1">
    <citation type="submission" date="2019-03" db="EMBL/GenBank/DDBJ databases">
        <title>Genomic Encyclopedia of Type Strains, Phase IV (KMG-IV): sequencing the most valuable type-strain genomes for metagenomic binning, comparative biology and taxonomic classification.</title>
        <authorList>
            <person name="Goeker M."/>
        </authorList>
    </citation>
    <scope>NUCLEOTIDE SEQUENCE [LARGE SCALE GENOMIC DNA]</scope>
    <source>
        <strain evidence="3 4">DSM 24455</strain>
    </source>
</reference>
<feature type="domain" description="NodB homology" evidence="2">
    <location>
        <begin position="47"/>
        <end position="224"/>
    </location>
</feature>
<comment type="caution">
    <text evidence="3">The sequence shown here is derived from an EMBL/GenBank/DDBJ whole genome shotgun (WGS) entry which is preliminary data.</text>
</comment>
<dbReference type="EMBL" id="SOAZ01000006">
    <property type="protein sequence ID" value="TDT61559.1"/>
    <property type="molecule type" value="Genomic_DNA"/>
</dbReference>
<dbReference type="PROSITE" id="PS51677">
    <property type="entry name" value="NODB"/>
    <property type="match status" value="1"/>
</dbReference>
<dbReference type="PANTHER" id="PTHR10587">
    <property type="entry name" value="GLYCOSYL TRANSFERASE-RELATED"/>
    <property type="match status" value="1"/>
</dbReference>